<accession>A0ABU9VZJ4</accession>
<dbReference type="PANTHER" id="PTHR43462:SF1">
    <property type="entry name" value="ALANYL-TRNA EDITING PROTEIN AARSD1"/>
    <property type="match status" value="1"/>
</dbReference>
<comment type="caution">
    <text evidence="3">The sequence shown here is derived from an EMBL/GenBank/DDBJ whole genome shotgun (WGS) entry which is preliminary data.</text>
</comment>
<keyword evidence="3" id="KW-0378">Hydrolase</keyword>
<dbReference type="SUPFAM" id="SSF55186">
    <property type="entry name" value="ThrRS/AlaRS common domain"/>
    <property type="match status" value="1"/>
</dbReference>
<dbReference type="PANTHER" id="PTHR43462">
    <property type="entry name" value="ALANYL-TRNA EDITING PROTEIN"/>
    <property type="match status" value="1"/>
</dbReference>
<evidence type="ECO:0000313" key="4">
    <source>
        <dbReference type="Proteomes" id="UP001425155"/>
    </source>
</evidence>
<proteinExistence type="predicted"/>
<organism evidence="3 4">
    <name type="scientific">Leifsonia stereocauli</name>
    <dbReference type="NCBI Taxonomy" id="3134136"/>
    <lineage>
        <taxon>Bacteria</taxon>
        <taxon>Bacillati</taxon>
        <taxon>Actinomycetota</taxon>
        <taxon>Actinomycetes</taxon>
        <taxon>Micrococcales</taxon>
        <taxon>Microbacteriaceae</taxon>
        <taxon>Leifsonia</taxon>
    </lineage>
</organism>
<dbReference type="RefSeq" id="WP_342111066.1">
    <property type="nucleotide sequence ID" value="NZ_JBCAUN010000001.1"/>
</dbReference>
<evidence type="ECO:0000313" key="3">
    <source>
        <dbReference type="EMBL" id="MEN1945178.1"/>
    </source>
</evidence>
<keyword evidence="2" id="KW-0862">Zinc</keyword>
<name>A0ABU9VZJ4_9MICO</name>
<protein>
    <submittedName>
        <fullName evidence="3">Metal-dependent hydrolase</fullName>
    </submittedName>
</protein>
<dbReference type="Gene3D" id="3.30.980.10">
    <property type="entry name" value="Threonyl-trna Synthetase, Chain A, domain 2"/>
    <property type="match status" value="1"/>
</dbReference>
<keyword evidence="4" id="KW-1185">Reference proteome</keyword>
<evidence type="ECO:0000256" key="1">
    <source>
        <dbReference type="ARBA" id="ARBA00022723"/>
    </source>
</evidence>
<keyword evidence="1" id="KW-0479">Metal-binding</keyword>
<reference evidence="3 4" key="1">
    <citation type="submission" date="2024-03" db="EMBL/GenBank/DDBJ databases">
        <title>YIM 134122 draft genome.</title>
        <authorList>
            <person name="Zuo S."/>
            <person name="Xiong L."/>
        </authorList>
    </citation>
    <scope>NUCLEOTIDE SEQUENCE [LARGE SCALE GENOMIC DNA]</scope>
    <source>
        <strain evidence="3 4">YIM 134122</strain>
    </source>
</reference>
<sequence>MTLPATDTVVLYPAGITRNGAVVLHLEPAPDGRTAVLLDETACHPVDAGWPDQGTDRAVFLTSTGDEVAVTEAVVAATDGETLFIGADVPVRKGEEGWAFVVAHLVASDAAISEGDAVTVVVDEEYRNALSIGHTACHLASLALNRAVADRWTKEVRVDGLGEPDFDGAAIASSLIRENGSTDVFRLNKSLRRKGFAADGLAEQLAAIEAATSATLAAWISEDAPVHIDVAGSGLTDRRSWVADLAEASVSIPCGGTHVSALSELGSLTVTLELADVDGTPTLTMLTDAVTSR</sequence>
<dbReference type="EMBL" id="JBCLVG010000001">
    <property type="protein sequence ID" value="MEN1945178.1"/>
    <property type="molecule type" value="Genomic_DNA"/>
</dbReference>
<gene>
    <name evidence="3" type="ORF">WJX64_01315</name>
</gene>
<dbReference type="InterPro" id="IPR018163">
    <property type="entry name" value="Thr/Ala-tRNA-synth_IIc_edit"/>
</dbReference>
<dbReference type="GO" id="GO:0016787">
    <property type="term" value="F:hydrolase activity"/>
    <property type="evidence" value="ECO:0007669"/>
    <property type="project" value="UniProtKB-KW"/>
</dbReference>
<dbReference type="InterPro" id="IPR051335">
    <property type="entry name" value="Alanyl-tRNA_Editing_Enzymes"/>
</dbReference>
<evidence type="ECO:0000256" key="2">
    <source>
        <dbReference type="ARBA" id="ARBA00022833"/>
    </source>
</evidence>
<dbReference type="Proteomes" id="UP001425155">
    <property type="component" value="Unassembled WGS sequence"/>
</dbReference>